<name>A0A975BP53_9BACT</name>
<dbReference type="Pfam" id="PF20129">
    <property type="entry name" value="DUF6519"/>
    <property type="match status" value="2"/>
</dbReference>
<accession>A0A975BP53</accession>
<dbReference type="AlphaFoldDB" id="A0A975BP53"/>
<evidence type="ECO:0000313" key="1">
    <source>
        <dbReference type="EMBL" id="QTA89078.1"/>
    </source>
</evidence>
<gene>
    <name evidence="1" type="ORF">dnm_051260</name>
</gene>
<dbReference type="KEGG" id="dmm:dnm_051260"/>
<evidence type="ECO:0000313" key="2">
    <source>
        <dbReference type="Proteomes" id="UP000663722"/>
    </source>
</evidence>
<organism evidence="1 2">
    <name type="scientific">Desulfonema magnum</name>
    <dbReference type="NCBI Taxonomy" id="45655"/>
    <lineage>
        <taxon>Bacteria</taxon>
        <taxon>Pseudomonadati</taxon>
        <taxon>Thermodesulfobacteriota</taxon>
        <taxon>Desulfobacteria</taxon>
        <taxon>Desulfobacterales</taxon>
        <taxon>Desulfococcaceae</taxon>
        <taxon>Desulfonema</taxon>
    </lineage>
</organism>
<dbReference type="EMBL" id="CP061800">
    <property type="protein sequence ID" value="QTA89078.1"/>
    <property type="molecule type" value="Genomic_DNA"/>
</dbReference>
<proteinExistence type="predicted"/>
<dbReference type="InterPro" id="IPR045392">
    <property type="entry name" value="DUF6519"/>
</dbReference>
<keyword evidence="2" id="KW-1185">Reference proteome</keyword>
<reference evidence="1" key="1">
    <citation type="journal article" date="2021" name="Microb. Physiol.">
        <title>Proteogenomic Insights into the Physiology of Marine, Sulfate-Reducing, Filamentous Desulfonema limicola and Desulfonema magnum.</title>
        <authorList>
            <person name="Schnaars V."/>
            <person name="Wohlbrand L."/>
            <person name="Scheve S."/>
            <person name="Hinrichs C."/>
            <person name="Reinhardt R."/>
            <person name="Rabus R."/>
        </authorList>
    </citation>
    <scope>NUCLEOTIDE SEQUENCE</scope>
    <source>
        <strain evidence="1">4be13</strain>
    </source>
</reference>
<dbReference type="Proteomes" id="UP000663722">
    <property type="component" value="Chromosome"/>
</dbReference>
<sequence length="513" mass="57525">MKGDYSRITFDPKKHYSGVLVQQGRVQTDADINEQFEIARHRMETEVKDFIGQSGTPEKNPGFEIKGENGDFLIGKGRFYVDGMLIENENDMRFTEQPDLPDEELPGDDGLYLAYLDVWRHHLTALEEPDMRDAALGDQDTAARLKNLWQVKLLRLGDRNLKLDDGETDRFKPGKEWIPADETKNSDDLPLSTGQLKARVSGTGSTLGNQLYRIEIHTPGQGEAASFKWSRDNGSIAAEVTGITDRTVTIWRIGRGMEEGFRAGEIIEVTNDKLELRGKPGVLAEINQAADDALTLKIKEKDEDCWYNDIIGGGSVAKTDRLRQLHTRARLWDATGSVKEGEWLKTENDIEIQFDADSGSSYYKSGDYWLIPSRTLMKNIYWERDTGGNPLSQPPYGVRHCYACLGVVVRYNGAWTLTNDLRVPFKNLVTGLVSKEGDTITGDMTFNKSLDVRGNIGVGVKSPVSRLDVNGDLTAEIIYARSIRAAKFEGGIEQIIKKLEKRIEDLEKKVGIK</sequence>
<protein>
    <submittedName>
        <fullName evidence="1">Uncharacterized protein</fullName>
    </submittedName>
</protein>
<dbReference type="RefSeq" id="WP_207677860.1">
    <property type="nucleotide sequence ID" value="NZ_CP061800.1"/>
</dbReference>